<proteinExistence type="predicted"/>
<organism evidence="1 2">
    <name type="scientific">Adiantum capillus-veneris</name>
    <name type="common">Maidenhair fern</name>
    <dbReference type="NCBI Taxonomy" id="13818"/>
    <lineage>
        <taxon>Eukaryota</taxon>
        <taxon>Viridiplantae</taxon>
        <taxon>Streptophyta</taxon>
        <taxon>Embryophyta</taxon>
        <taxon>Tracheophyta</taxon>
        <taxon>Polypodiopsida</taxon>
        <taxon>Polypodiidae</taxon>
        <taxon>Polypodiales</taxon>
        <taxon>Pteridineae</taxon>
        <taxon>Pteridaceae</taxon>
        <taxon>Vittarioideae</taxon>
        <taxon>Adiantum</taxon>
    </lineage>
</organism>
<dbReference type="EMBL" id="JABFUD020000018">
    <property type="protein sequence ID" value="KAI5065982.1"/>
    <property type="molecule type" value="Genomic_DNA"/>
</dbReference>
<sequence>MYITVLVEGKVKELLLEYKRSIILRSSDISEVAEGLILAPRLRRYDPLFVSGFFEHSSERRQPLVQVKPHPIL</sequence>
<dbReference type="Proteomes" id="UP000886520">
    <property type="component" value="Chromosome 18"/>
</dbReference>
<evidence type="ECO:0000313" key="1">
    <source>
        <dbReference type="EMBL" id="KAI5065982.1"/>
    </source>
</evidence>
<reference evidence="1" key="1">
    <citation type="submission" date="2021-01" db="EMBL/GenBank/DDBJ databases">
        <title>Adiantum capillus-veneris genome.</title>
        <authorList>
            <person name="Fang Y."/>
            <person name="Liao Q."/>
        </authorList>
    </citation>
    <scope>NUCLEOTIDE SEQUENCE</scope>
    <source>
        <strain evidence="1">H3</strain>
        <tissue evidence="1">Leaf</tissue>
    </source>
</reference>
<accession>A0A9D4UE44</accession>
<comment type="caution">
    <text evidence="1">The sequence shown here is derived from an EMBL/GenBank/DDBJ whole genome shotgun (WGS) entry which is preliminary data.</text>
</comment>
<protein>
    <submittedName>
        <fullName evidence="1">Uncharacterized protein</fullName>
    </submittedName>
</protein>
<name>A0A9D4UE44_ADICA</name>
<keyword evidence="2" id="KW-1185">Reference proteome</keyword>
<gene>
    <name evidence="1" type="ORF">GOP47_0018606</name>
</gene>
<dbReference type="AlphaFoldDB" id="A0A9D4UE44"/>
<evidence type="ECO:0000313" key="2">
    <source>
        <dbReference type="Proteomes" id="UP000886520"/>
    </source>
</evidence>